<keyword evidence="9" id="KW-0560">Oxidoreductase</keyword>
<keyword evidence="4" id="KW-0813">Transport</keyword>
<evidence type="ECO:0000313" key="16">
    <source>
        <dbReference type="EMBL" id="GJE84448.1"/>
    </source>
</evidence>
<evidence type="ECO:0000256" key="10">
    <source>
        <dbReference type="ARBA" id="ARBA00023065"/>
    </source>
</evidence>
<dbReference type="Pfam" id="PF01794">
    <property type="entry name" value="Ferric_reduct"/>
    <property type="match status" value="1"/>
</dbReference>
<keyword evidence="11 14" id="KW-0472">Membrane</keyword>
<keyword evidence="7" id="KW-0249">Electron transport</keyword>
<keyword evidence="10" id="KW-0406">Ion transport</keyword>
<comment type="catalytic activity">
    <reaction evidence="13">
        <text>2 a Fe(II)-siderophore + NADP(+) + H(+) = 2 a Fe(III)-siderophore + NADPH</text>
        <dbReference type="Rhea" id="RHEA:28795"/>
        <dbReference type="Rhea" id="RHEA-COMP:11342"/>
        <dbReference type="Rhea" id="RHEA-COMP:11344"/>
        <dbReference type="ChEBI" id="CHEBI:15378"/>
        <dbReference type="ChEBI" id="CHEBI:29033"/>
        <dbReference type="ChEBI" id="CHEBI:29034"/>
        <dbReference type="ChEBI" id="CHEBI:57783"/>
        <dbReference type="ChEBI" id="CHEBI:58349"/>
        <dbReference type="EC" id="1.16.1.9"/>
    </reaction>
</comment>
<comment type="subcellular location">
    <subcellularLocation>
        <location evidence="1">Cell membrane</location>
        <topology evidence="1">Multi-pass membrane protein</topology>
    </subcellularLocation>
</comment>
<evidence type="ECO:0000256" key="1">
    <source>
        <dbReference type="ARBA" id="ARBA00004651"/>
    </source>
</evidence>
<dbReference type="InterPro" id="IPR013121">
    <property type="entry name" value="Fe_red_NAD-bd_6"/>
</dbReference>
<dbReference type="EC" id="1.16.1.9" evidence="3"/>
<feature type="transmembrane region" description="Helical" evidence="14">
    <location>
        <begin position="246"/>
        <end position="268"/>
    </location>
</feature>
<evidence type="ECO:0000256" key="8">
    <source>
        <dbReference type="ARBA" id="ARBA00022989"/>
    </source>
</evidence>
<feature type="domain" description="FAD-binding FR-type" evidence="15">
    <location>
        <begin position="304"/>
        <end position="415"/>
    </location>
</feature>
<gene>
    <name evidence="16" type="ORF">PsYK624_005240</name>
</gene>
<dbReference type="Proteomes" id="UP000703269">
    <property type="component" value="Unassembled WGS sequence"/>
</dbReference>
<dbReference type="InterPro" id="IPR039261">
    <property type="entry name" value="FNR_nucleotide-bd"/>
</dbReference>
<dbReference type="SUPFAM" id="SSF52343">
    <property type="entry name" value="Ferredoxin reductase-like, C-terminal NADP-linked domain"/>
    <property type="match status" value="1"/>
</dbReference>
<evidence type="ECO:0000256" key="11">
    <source>
        <dbReference type="ARBA" id="ARBA00023136"/>
    </source>
</evidence>
<dbReference type="EMBL" id="BPQB01000001">
    <property type="protein sequence ID" value="GJE84448.1"/>
    <property type="molecule type" value="Genomic_DNA"/>
</dbReference>
<dbReference type="PANTHER" id="PTHR32361:SF9">
    <property type="entry name" value="FERRIC REDUCTASE TRANSMEMBRANE COMPONENT 3-RELATED"/>
    <property type="match status" value="1"/>
</dbReference>
<dbReference type="InterPro" id="IPR051410">
    <property type="entry name" value="Ferric/Cupric_Reductase"/>
</dbReference>
<evidence type="ECO:0000256" key="14">
    <source>
        <dbReference type="SAM" id="Phobius"/>
    </source>
</evidence>
<dbReference type="GO" id="GO:0006879">
    <property type="term" value="P:intracellular iron ion homeostasis"/>
    <property type="evidence" value="ECO:0007669"/>
    <property type="project" value="TreeGrafter"/>
</dbReference>
<evidence type="ECO:0000256" key="13">
    <source>
        <dbReference type="ARBA" id="ARBA00048483"/>
    </source>
</evidence>
<dbReference type="OrthoDB" id="4494341at2759"/>
<evidence type="ECO:0000256" key="3">
    <source>
        <dbReference type="ARBA" id="ARBA00012668"/>
    </source>
</evidence>
<dbReference type="PANTHER" id="PTHR32361">
    <property type="entry name" value="FERRIC/CUPRIC REDUCTASE TRANSMEMBRANE COMPONENT"/>
    <property type="match status" value="1"/>
</dbReference>
<dbReference type="InterPro" id="IPR013130">
    <property type="entry name" value="Fe3_Rdtase_TM_dom"/>
</dbReference>
<evidence type="ECO:0000256" key="4">
    <source>
        <dbReference type="ARBA" id="ARBA00022448"/>
    </source>
</evidence>
<accession>A0A9P3L7Y8</accession>
<dbReference type="SFLD" id="SFLDS00052">
    <property type="entry name" value="Ferric_Reductase_Domain"/>
    <property type="match status" value="1"/>
</dbReference>
<proteinExistence type="inferred from homology"/>
<keyword evidence="6 14" id="KW-0812">Transmembrane</keyword>
<dbReference type="GO" id="GO:0052851">
    <property type="term" value="F:ferric-chelate reductase (NADPH) activity"/>
    <property type="evidence" value="ECO:0007669"/>
    <property type="project" value="UniProtKB-EC"/>
</dbReference>
<keyword evidence="5" id="KW-1003">Cell membrane</keyword>
<organism evidence="16 17">
    <name type="scientific">Phanerochaete sordida</name>
    <dbReference type="NCBI Taxonomy" id="48140"/>
    <lineage>
        <taxon>Eukaryota</taxon>
        <taxon>Fungi</taxon>
        <taxon>Dikarya</taxon>
        <taxon>Basidiomycota</taxon>
        <taxon>Agaricomycotina</taxon>
        <taxon>Agaricomycetes</taxon>
        <taxon>Polyporales</taxon>
        <taxon>Phanerochaetaceae</taxon>
        <taxon>Phanerochaete</taxon>
    </lineage>
</organism>
<dbReference type="CDD" id="cd06186">
    <property type="entry name" value="NOX_Duox_like_FAD_NADP"/>
    <property type="match status" value="1"/>
</dbReference>
<dbReference type="SUPFAM" id="SSF63380">
    <property type="entry name" value="Riboflavin synthase domain-like"/>
    <property type="match status" value="1"/>
</dbReference>
<evidence type="ECO:0000259" key="15">
    <source>
        <dbReference type="PROSITE" id="PS51384"/>
    </source>
</evidence>
<evidence type="ECO:0000256" key="12">
    <source>
        <dbReference type="ARBA" id="ARBA00023180"/>
    </source>
</evidence>
<keyword evidence="8 14" id="KW-1133">Transmembrane helix</keyword>
<feature type="transmembrane region" description="Helical" evidence="14">
    <location>
        <begin position="114"/>
        <end position="137"/>
    </location>
</feature>
<feature type="transmembrane region" description="Helical" evidence="14">
    <location>
        <begin position="220"/>
        <end position="239"/>
    </location>
</feature>
<keyword evidence="12" id="KW-0325">Glycoprotein</keyword>
<dbReference type="GO" id="GO:0006826">
    <property type="term" value="P:iron ion transport"/>
    <property type="evidence" value="ECO:0007669"/>
    <property type="project" value="TreeGrafter"/>
</dbReference>
<reference evidence="16 17" key="1">
    <citation type="submission" date="2021-08" db="EMBL/GenBank/DDBJ databases">
        <title>Draft Genome Sequence of Phanerochaete sordida strain YK-624.</title>
        <authorList>
            <person name="Mori T."/>
            <person name="Dohra H."/>
            <person name="Suzuki T."/>
            <person name="Kawagishi H."/>
            <person name="Hirai H."/>
        </authorList>
    </citation>
    <scope>NUCLEOTIDE SEQUENCE [LARGE SCALE GENOMIC DNA]</scope>
    <source>
        <strain evidence="16 17">YK-624</strain>
    </source>
</reference>
<comment type="similarity">
    <text evidence="2">Belongs to the ferric reductase (FRE) family.</text>
</comment>
<dbReference type="SFLD" id="SFLDG01168">
    <property type="entry name" value="Ferric_reductase_subgroup_(FRE"/>
    <property type="match status" value="1"/>
</dbReference>
<keyword evidence="17" id="KW-1185">Reference proteome</keyword>
<dbReference type="Gene3D" id="3.40.50.80">
    <property type="entry name" value="Nucleotide-binding domain of ferredoxin-NADP reductase (FNR) module"/>
    <property type="match status" value="1"/>
</dbReference>
<evidence type="ECO:0000256" key="6">
    <source>
        <dbReference type="ARBA" id="ARBA00022692"/>
    </source>
</evidence>
<evidence type="ECO:0000256" key="7">
    <source>
        <dbReference type="ARBA" id="ARBA00022982"/>
    </source>
</evidence>
<dbReference type="Pfam" id="PF08022">
    <property type="entry name" value="FAD_binding_8"/>
    <property type="match status" value="1"/>
</dbReference>
<evidence type="ECO:0000313" key="17">
    <source>
        <dbReference type="Proteomes" id="UP000703269"/>
    </source>
</evidence>
<name>A0A9P3L7Y8_9APHY</name>
<evidence type="ECO:0000256" key="2">
    <source>
        <dbReference type="ARBA" id="ARBA00006278"/>
    </source>
</evidence>
<dbReference type="GO" id="GO:0005886">
    <property type="term" value="C:plasma membrane"/>
    <property type="evidence" value="ECO:0007669"/>
    <property type="project" value="UniProtKB-SubCell"/>
</dbReference>
<dbReference type="AlphaFoldDB" id="A0A9P3L7Y8"/>
<dbReference type="Pfam" id="PF08030">
    <property type="entry name" value="NAD_binding_6"/>
    <property type="match status" value="1"/>
</dbReference>
<dbReference type="InterPro" id="IPR017938">
    <property type="entry name" value="Riboflavin_synthase-like_b-brl"/>
</dbReference>
<evidence type="ECO:0000256" key="5">
    <source>
        <dbReference type="ARBA" id="ARBA00022475"/>
    </source>
</evidence>
<dbReference type="InterPro" id="IPR013112">
    <property type="entry name" value="FAD-bd_8"/>
</dbReference>
<dbReference type="PROSITE" id="PS51384">
    <property type="entry name" value="FAD_FR"/>
    <property type="match status" value="1"/>
</dbReference>
<dbReference type="GO" id="GO:0015677">
    <property type="term" value="P:copper ion import"/>
    <property type="evidence" value="ECO:0007669"/>
    <property type="project" value="TreeGrafter"/>
</dbReference>
<evidence type="ECO:0000256" key="9">
    <source>
        <dbReference type="ARBA" id="ARBA00023002"/>
    </source>
</evidence>
<dbReference type="InterPro" id="IPR017927">
    <property type="entry name" value="FAD-bd_FR_type"/>
</dbReference>
<sequence>MTWFTRSFALAPRFSPTAADLALKAEEQRKYVKDLWIFLASVVAFLTAVRAVRLALSLAIRPRSTTPQPSEKHDPEAAHARHNGRVSLRRLPMALASVFRVVAFRLNIPIGPGSVASVTELTFVLGYIATMLIILLINTNDLDTWFYEDRAAHLASCQLPLIVALAGKNNIISWLTGVSHEKLNILHRAAARTCLMFLWLHAIARASAGLPEQFDFTHGWMRWGALGLTAFTLAAILSLRPIRNAFFEFFLISHIVLIGIFLIAGFLHTRHPGFGEYVWPALVVWAFDRVLRGGRLVWNNRFGLSKQKHHCTATAELISADTVRLTLRRCFKWKPGQHAYVILPTVSSLPTEAHPFTIASIPESLDAPDESKERDVVFLIRAREGFTGRLRELAVNGATTVPALVDGPYGCPPDLTRFSTSILVAGGSGVSYTLPLLLNLVRQAKLGKSAVRRVVFVWSVREADHVRWISQVLGDALMAAQSTGLAVDPRVYITGSTPPTPPLPVVGYSDSDRGSVNIESPISEKDVKMSLPAYSALRILHGRPSIRKVLQEEISASAGPVSVDVAGPSGLSQSVAQALASDITSSMGVLRGAPSVSLHVETFGMTR</sequence>
<protein>
    <recommendedName>
        <fullName evidence="3">ferric-chelate reductase (NADPH)</fullName>
        <ecNumber evidence="3">1.16.1.9</ecNumber>
    </recommendedName>
</protein>
<comment type="caution">
    <text evidence="16">The sequence shown here is derived from an EMBL/GenBank/DDBJ whole genome shotgun (WGS) entry which is preliminary data.</text>
</comment>
<feature type="transmembrane region" description="Helical" evidence="14">
    <location>
        <begin position="35"/>
        <end position="56"/>
    </location>
</feature>